<dbReference type="Pfam" id="PF00348">
    <property type="entry name" value="polyprenyl_synt"/>
    <property type="match status" value="1"/>
</dbReference>
<evidence type="ECO:0000256" key="4">
    <source>
        <dbReference type="ARBA" id="ARBA00022723"/>
    </source>
</evidence>
<keyword evidence="6" id="KW-0414">Isoprene biosynthesis</keyword>
<reference evidence="8 9" key="1">
    <citation type="journal article" date="2015" name="J Genomics">
        <title>Whole Genome Sequence of the Soybean Aphid Endosymbiont Buchnera aphidicola and Genetic Differentiation among Biotype-Specific Strains.</title>
        <authorList>
            <person name="Cassone B.J."/>
            <person name="Wenger J.A."/>
            <person name="Michel A.P."/>
        </authorList>
    </citation>
    <scope>NUCLEOTIDE SEQUENCE [LARGE SCALE GENOMIC DNA]</scope>
    <source>
        <strain evidence="8 9">BAg</strain>
    </source>
</reference>
<dbReference type="FunFam" id="1.10.600.10:FF:000001">
    <property type="entry name" value="Geranylgeranyl diphosphate synthase"/>
    <property type="match status" value="1"/>
</dbReference>
<evidence type="ECO:0000256" key="3">
    <source>
        <dbReference type="ARBA" id="ARBA00022679"/>
    </source>
</evidence>
<dbReference type="AlphaFoldDB" id="A0A0M4HVL4"/>
<evidence type="ECO:0000313" key="8">
    <source>
        <dbReference type="EMBL" id="ALD15392.1"/>
    </source>
</evidence>
<comment type="cofactor">
    <cofactor evidence="1">
        <name>Mg(2+)</name>
        <dbReference type="ChEBI" id="CHEBI:18420"/>
    </cofactor>
</comment>
<evidence type="ECO:0000256" key="2">
    <source>
        <dbReference type="ARBA" id="ARBA00006706"/>
    </source>
</evidence>
<keyword evidence="3 7" id="KW-0808">Transferase</keyword>
<dbReference type="InterPro" id="IPR008949">
    <property type="entry name" value="Isoprenoid_synthase_dom_sf"/>
</dbReference>
<organism evidence="8 9">
    <name type="scientific">Buchnera aphidicola</name>
    <name type="common">Aphis glycines</name>
    <dbReference type="NCBI Taxonomy" id="1265350"/>
    <lineage>
        <taxon>Bacteria</taxon>
        <taxon>Pseudomonadati</taxon>
        <taxon>Pseudomonadota</taxon>
        <taxon>Gammaproteobacteria</taxon>
        <taxon>Enterobacterales</taxon>
        <taxon>Erwiniaceae</taxon>
        <taxon>Buchnera</taxon>
    </lineage>
</organism>
<dbReference type="STRING" id="1265350.IX46_02400"/>
<dbReference type="Proteomes" id="UP000066321">
    <property type="component" value="Chromosome"/>
</dbReference>
<dbReference type="SUPFAM" id="SSF48576">
    <property type="entry name" value="Terpenoid synthases"/>
    <property type="match status" value="1"/>
</dbReference>
<sequence>MNPSNFYDFYQNRINKQLLNMFNTLPFQNSILIKSMKYGALIGGKRFRACLVYICGEMFKVHIITLDAISIAIELIHSYSLIHDDLPSIDNDAFRRGNISCHVKYGESFAILSGDALQSLAFHILSTYVMPGVSDKKRINIISELSYSIGSTGMCIGQALDLEKDIKQLNMCELDKINLYKTAFLIRSSMRLPYLSSNFFSKKILSLLDRFAICIGLAFQIQDDIFDFKQDTEKCKKNKNIYNTYPNVIGIQQSKKKIKTLYQEALSILKILKKKSFIINKLELLIDFIMQRSK</sequence>
<dbReference type="RefSeq" id="WP_053940391.1">
    <property type="nucleotide sequence ID" value="NZ_CP009253.1"/>
</dbReference>
<comment type="similarity">
    <text evidence="2 7">Belongs to the FPP/GGPP synthase family.</text>
</comment>
<dbReference type="GO" id="GO:0004659">
    <property type="term" value="F:prenyltransferase activity"/>
    <property type="evidence" value="ECO:0007669"/>
    <property type="project" value="InterPro"/>
</dbReference>
<dbReference type="Gene3D" id="1.10.600.10">
    <property type="entry name" value="Farnesyl Diphosphate Synthase"/>
    <property type="match status" value="1"/>
</dbReference>
<dbReference type="InterPro" id="IPR033749">
    <property type="entry name" value="Polyprenyl_synt_CS"/>
</dbReference>
<evidence type="ECO:0000256" key="5">
    <source>
        <dbReference type="ARBA" id="ARBA00022842"/>
    </source>
</evidence>
<dbReference type="SFLD" id="SFLDG01017">
    <property type="entry name" value="Polyprenyl_Transferase_Like"/>
    <property type="match status" value="1"/>
</dbReference>
<dbReference type="SFLD" id="SFLDS00005">
    <property type="entry name" value="Isoprenoid_Synthase_Type_I"/>
    <property type="match status" value="1"/>
</dbReference>
<dbReference type="EMBL" id="CP009253">
    <property type="protein sequence ID" value="ALD15392.1"/>
    <property type="molecule type" value="Genomic_DNA"/>
</dbReference>
<evidence type="ECO:0000256" key="7">
    <source>
        <dbReference type="RuleBase" id="RU004466"/>
    </source>
</evidence>
<dbReference type="GO" id="GO:0046872">
    <property type="term" value="F:metal ion binding"/>
    <property type="evidence" value="ECO:0007669"/>
    <property type="project" value="UniProtKB-KW"/>
</dbReference>
<dbReference type="KEGG" id="baph:IX46_02400"/>
<dbReference type="PROSITE" id="PS00444">
    <property type="entry name" value="POLYPRENYL_SYNTHASE_2"/>
    <property type="match status" value="1"/>
</dbReference>
<dbReference type="PROSITE" id="PS00723">
    <property type="entry name" value="POLYPRENYL_SYNTHASE_1"/>
    <property type="match status" value="1"/>
</dbReference>
<protein>
    <submittedName>
        <fullName evidence="8">Geranyl transferase</fullName>
    </submittedName>
</protein>
<gene>
    <name evidence="8" type="ORF">IX46_02400</name>
</gene>
<dbReference type="PANTHER" id="PTHR43281:SF1">
    <property type="entry name" value="FARNESYL DIPHOSPHATE SYNTHASE"/>
    <property type="match status" value="1"/>
</dbReference>
<proteinExistence type="inferred from homology"/>
<dbReference type="PANTHER" id="PTHR43281">
    <property type="entry name" value="FARNESYL DIPHOSPHATE SYNTHASE"/>
    <property type="match status" value="1"/>
</dbReference>
<dbReference type="CDD" id="cd00685">
    <property type="entry name" value="Trans_IPPS_HT"/>
    <property type="match status" value="1"/>
</dbReference>
<accession>A0A0M4HVL4</accession>
<dbReference type="GO" id="GO:0016114">
    <property type="term" value="P:terpenoid biosynthetic process"/>
    <property type="evidence" value="ECO:0007669"/>
    <property type="project" value="UniProtKB-ARBA"/>
</dbReference>
<dbReference type="OrthoDB" id="9805316at2"/>
<keyword evidence="4" id="KW-0479">Metal-binding</keyword>
<name>A0A0M4HVL4_9GAMM</name>
<evidence type="ECO:0000256" key="6">
    <source>
        <dbReference type="ARBA" id="ARBA00023229"/>
    </source>
</evidence>
<evidence type="ECO:0000256" key="1">
    <source>
        <dbReference type="ARBA" id="ARBA00001946"/>
    </source>
</evidence>
<keyword evidence="5" id="KW-0460">Magnesium</keyword>
<dbReference type="GO" id="GO:0008654">
    <property type="term" value="P:phospholipid biosynthetic process"/>
    <property type="evidence" value="ECO:0007669"/>
    <property type="project" value="UniProtKB-ARBA"/>
</dbReference>
<dbReference type="PATRIC" id="fig|1265350.3.peg.455"/>
<evidence type="ECO:0000313" key="9">
    <source>
        <dbReference type="Proteomes" id="UP000066321"/>
    </source>
</evidence>
<dbReference type="InterPro" id="IPR000092">
    <property type="entry name" value="Polyprenyl_synt"/>
</dbReference>